<feature type="compositionally biased region" description="Polar residues" evidence="1">
    <location>
        <begin position="442"/>
        <end position="461"/>
    </location>
</feature>
<feature type="transmembrane region" description="Helical" evidence="2">
    <location>
        <begin position="48"/>
        <end position="70"/>
    </location>
</feature>
<evidence type="ECO:0000313" key="3">
    <source>
        <dbReference type="EMBL" id="KAG5645129.1"/>
    </source>
</evidence>
<keyword evidence="2" id="KW-0472">Membrane</keyword>
<feature type="region of interest" description="Disordered" evidence="1">
    <location>
        <begin position="487"/>
        <end position="536"/>
    </location>
</feature>
<feature type="transmembrane region" description="Helical" evidence="2">
    <location>
        <begin position="82"/>
        <end position="107"/>
    </location>
</feature>
<proteinExistence type="predicted"/>
<organism evidence="3 4">
    <name type="scientific">Asterophora parasitica</name>
    <dbReference type="NCBI Taxonomy" id="117018"/>
    <lineage>
        <taxon>Eukaryota</taxon>
        <taxon>Fungi</taxon>
        <taxon>Dikarya</taxon>
        <taxon>Basidiomycota</taxon>
        <taxon>Agaricomycotina</taxon>
        <taxon>Agaricomycetes</taxon>
        <taxon>Agaricomycetidae</taxon>
        <taxon>Agaricales</taxon>
        <taxon>Tricholomatineae</taxon>
        <taxon>Lyophyllaceae</taxon>
        <taxon>Asterophora</taxon>
    </lineage>
</organism>
<dbReference type="EMBL" id="JABCKV010000048">
    <property type="protein sequence ID" value="KAG5645129.1"/>
    <property type="molecule type" value="Genomic_DNA"/>
</dbReference>
<feature type="compositionally biased region" description="Low complexity" evidence="1">
    <location>
        <begin position="499"/>
        <end position="526"/>
    </location>
</feature>
<feature type="transmembrane region" description="Helical" evidence="2">
    <location>
        <begin position="128"/>
        <end position="150"/>
    </location>
</feature>
<evidence type="ECO:0000256" key="1">
    <source>
        <dbReference type="SAM" id="MobiDB-lite"/>
    </source>
</evidence>
<feature type="compositionally biased region" description="Pro residues" evidence="1">
    <location>
        <begin position="527"/>
        <end position="536"/>
    </location>
</feature>
<sequence length="536" mass="59041">MLPTSRIRQSLFFTPLHRNQSHGDLVSPVEEKAFRDYFMKKRLRRLNLCKGSIEIIMGAFAVYNTVRYFLAFTMFESVDGQAASLSLGISTGASFAFLVCAFILSLFQPYLLSQHIPLRFLLRTRTAFHAAASLALFGPAVANVVLLFIWKASPNMEVNVERRCHVDIDVVWSVSDSKCPPHAWGMWIALSFLRLVITLFVMIVYHWIATTSHRLRRPSLSRSQRKYHDRAESFQSALSPATAGVILSPIIASSPNQLHSQPSESTLRSNTHSKHSSSTYHPSHTAAGSSAFTDEDETLDNSHLGHFSHMNIENTDVELDSFHPRFRSLVSQINRETEEGLELAVELARSDASGSPPQTYDALPPDYDIPRVPPAVGYDEFGRPYPPDERVSILNGYVRRMPTIESMGSREVGSMTASSVYTDRDTMTTSMRSAPISRPPTRANTLSAASEHSLGSSMPSRTNSIAAGAEILLSAHKTSEVGELLHVQRDAGRPKDESSLSSGSSYPSTMSYYTATSFGSAASGGNPPTPPPGTRH</sequence>
<keyword evidence="2" id="KW-0812">Transmembrane</keyword>
<dbReference type="AlphaFoldDB" id="A0A9P7G774"/>
<feature type="compositionally biased region" description="Polar residues" evidence="1">
    <location>
        <begin position="415"/>
        <end position="432"/>
    </location>
</feature>
<dbReference type="Proteomes" id="UP000775547">
    <property type="component" value="Unassembled WGS sequence"/>
</dbReference>
<accession>A0A9P7G774</accession>
<feature type="region of interest" description="Disordered" evidence="1">
    <location>
        <begin position="410"/>
        <end position="461"/>
    </location>
</feature>
<dbReference type="OrthoDB" id="3222669at2759"/>
<evidence type="ECO:0000313" key="4">
    <source>
        <dbReference type="Proteomes" id="UP000775547"/>
    </source>
</evidence>
<feature type="region of interest" description="Disordered" evidence="1">
    <location>
        <begin position="255"/>
        <end position="290"/>
    </location>
</feature>
<comment type="caution">
    <text evidence="3">The sequence shown here is derived from an EMBL/GenBank/DDBJ whole genome shotgun (WGS) entry which is preliminary data.</text>
</comment>
<keyword evidence="4" id="KW-1185">Reference proteome</keyword>
<gene>
    <name evidence="3" type="ORF">DXG03_006846</name>
</gene>
<feature type="transmembrane region" description="Helical" evidence="2">
    <location>
        <begin position="184"/>
        <end position="208"/>
    </location>
</feature>
<protein>
    <submittedName>
        <fullName evidence="3">Uncharacterized protein</fullName>
    </submittedName>
</protein>
<reference evidence="3" key="1">
    <citation type="submission" date="2020-07" db="EMBL/GenBank/DDBJ databases">
        <authorList>
            <person name="Nieuwenhuis M."/>
            <person name="Van De Peppel L.J.J."/>
        </authorList>
    </citation>
    <scope>NUCLEOTIDE SEQUENCE</scope>
    <source>
        <strain evidence="3">AP01</strain>
        <tissue evidence="3">Mycelium</tissue>
    </source>
</reference>
<reference evidence="3" key="2">
    <citation type="submission" date="2021-10" db="EMBL/GenBank/DDBJ databases">
        <title>Phylogenomics reveals ancestral predisposition of the termite-cultivated fungus Termitomyces towards a domesticated lifestyle.</title>
        <authorList>
            <person name="Auxier B."/>
            <person name="Grum-Grzhimaylo A."/>
            <person name="Cardenas M.E."/>
            <person name="Lodge J.D."/>
            <person name="Laessoe T."/>
            <person name="Pedersen O."/>
            <person name="Smith M.E."/>
            <person name="Kuyper T.W."/>
            <person name="Franco-Molano E.A."/>
            <person name="Baroni T.J."/>
            <person name="Aanen D.K."/>
        </authorList>
    </citation>
    <scope>NUCLEOTIDE SEQUENCE</scope>
    <source>
        <strain evidence="3">AP01</strain>
        <tissue evidence="3">Mycelium</tissue>
    </source>
</reference>
<name>A0A9P7G774_9AGAR</name>
<keyword evidence="2" id="KW-1133">Transmembrane helix</keyword>
<evidence type="ECO:0000256" key="2">
    <source>
        <dbReference type="SAM" id="Phobius"/>
    </source>
</evidence>
<feature type="compositionally biased region" description="Basic and acidic residues" evidence="1">
    <location>
        <begin position="487"/>
        <end position="498"/>
    </location>
</feature>